<dbReference type="RefSeq" id="WP_163764258.1">
    <property type="nucleotide sequence ID" value="NZ_JAAGYR010000007.1"/>
</dbReference>
<keyword evidence="1" id="KW-1133">Transmembrane helix</keyword>
<gene>
    <name evidence="2" type="ORF">F9B74_04670</name>
</gene>
<keyword evidence="1" id="KW-0812">Transmembrane</keyword>
<dbReference type="EMBL" id="JAAGYR010000007">
    <property type="protein sequence ID" value="NEN75622.1"/>
    <property type="molecule type" value="Genomic_DNA"/>
</dbReference>
<keyword evidence="3" id="KW-1185">Reference proteome</keyword>
<name>A0A6L9Y568_9BURK</name>
<protein>
    <submittedName>
        <fullName evidence="2">Uncharacterized protein</fullName>
    </submittedName>
</protein>
<evidence type="ECO:0000313" key="2">
    <source>
        <dbReference type="EMBL" id="NEN75622.1"/>
    </source>
</evidence>
<dbReference type="Proteomes" id="UP000477651">
    <property type="component" value="Unassembled WGS sequence"/>
</dbReference>
<reference evidence="2 3" key="1">
    <citation type="submission" date="2020-02" db="EMBL/GenBank/DDBJ databases">
        <title>Pelistega sp. NLN82 were isolated from wild rodents of the Hainan Island.</title>
        <authorList>
            <person name="Niu N."/>
            <person name="Zhou J."/>
        </authorList>
    </citation>
    <scope>NUCLEOTIDE SEQUENCE [LARGE SCALE GENOMIC DNA]</scope>
    <source>
        <strain evidence="2 3">NLN82</strain>
    </source>
</reference>
<sequence length="146" mass="16809">MYAALQQAWTQEIVLSDSAVTYRIKALMVFLAGFSLLGWTYALISLGLFCAYNRLKYSAQDNHLLMISPSYCSLNTPNGVIRGTMADVSKGFCWIQFTIQTTQHYPSSKQTFSGQYQRKPILLWQWQIPSEAWRRLCVLIYAYKVN</sequence>
<keyword evidence="1" id="KW-0472">Membrane</keyword>
<evidence type="ECO:0000256" key="1">
    <source>
        <dbReference type="SAM" id="Phobius"/>
    </source>
</evidence>
<proteinExistence type="predicted"/>
<accession>A0A6L9Y568</accession>
<feature type="transmembrane region" description="Helical" evidence="1">
    <location>
        <begin position="26"/>
        <end position="52"/>
    </location>
</feature>
<organism evidence="2 3">
    <name type="scientific">Pelistega ratti</name>
    <dbReference type="NCBI Taxonomy" id="2652177"/>
    <lineage>
        <taxon>Bacteria</taxon>
        <taxon>Pseudomonadati</taxon>
        <taxon>Pseudomonadota</taxon>
        <taxon>Betaproteobacteria</taxon>
        <taxon>Burkholderiales</taxon>
        <taxon>Alcaligenaceae</taxon>
        <taxon>Pelistega</taxon>
    </lineage>
</organism>
<comment type="caution">
    <text evidence="2">The sequence shown here is derived from an EMBL/GenBank/DDBJ whole genome shotgun (WGS) entry which is preliminary data.</text>
</comment>
<dbReference type="AlphaFoldDB" id="A0A6L9Y568"/>
<evidence type="ECO:0000313" key="3">
    <source>
        <dbReference type="Proteomes" id="UP000477651"/>
    </source>
</evidence>